<keyword evidence="3" id="KW-1185">Reference proteome</keyword>
<comment type="caution">
    <text evidence="2">The sequence shown here is derived from an EMBL/GenBank/DDBJ whole genome shotgun (WGS) entry which is preliminary data.</text>
</comment>
<evidence type="ECO:0000313" key="3">
    <source>
        <dbReference type="Proteomes" id="UP000541444"/>
    </source>
</evidence>
<dbReference type="Proteomes" id="UP000541444">
    <property type="component" value="Unassembled WGS sequence"/>
</dbReference>
<proteinExistence type="predicted"/>
<name>A0A7J7NM59_9MAGN</name>
<keyword evidence="1" id="KW-0175">Coiled coil</keyword>
<sequence>MVKTRSMVLEERIASEVQRLKLKYIGDRSLEMAIPAPVPPTYQGLSGEEAAKAEENFNYKWRFYFFVLTGEERWACLCTLAEDRVMGSYAGKDGRLAIKTVELLERIFGSLGYDAELPMRRARGSGSRRWEYNNVARGKIDSTTDSHLDIEGRNSPVESIFKMGRSPVDEVSTFGRTNESDSGWEGGLDQFPSFPGQLVSYPPGSDTFREYCKAKGVIGGKWGKCAEFTGMQFRGCMVAEGEEYFYLLADLEAEKQDRGIDESITLEYFDGDVRSMKSIVERKKSLLDEVTEEETELELVLGELGLSRKNRVESSPSCLGDLAQYRRTGIRAEEGEELGRYLMLKGYSQEEVNAIKADTYAEEEEEEAEVVREMSLRINDLESKLARERETSKALLSAQAELKVELDASRVHGDHGLMYNREFAEQFDRIKEANENREDPYAKADFRLEKLNQATERAENLQRQVDALAMQGRIRELESDVSRIQGHVQRGNANLRECQHKMDATLIREKVLGGEIKAKDLLVKRKDEFLKDLPAREELNAELGVFWARVVELQGMNLVESAQYITKLKEDAIYHDKVDADINAWKDTCASLKVRHERLKARFAKAVISDISQSALLSVIVAYFVEEVKRLESE</sequence>
<evidence type="ECO:0000256" key="1">
    <source>
        <dbReference type="SAM" id="Coils"/>
    </source>
</evidence>
<feature type="coiled-coil region" evidence="1">
    <location>
        <begin position="371"/>
        <end position="398"/>
    </location>
</feature>
<organism evidence="2 3">
    <name type="scientific">Kingdonia uniflora</name>
    <dbReference type="NCBI Taxonomy" id="39325"/>
    <lineage>
        <taxon>Eukaryota</taxon>
        <taxon>Viridiplantae</taxon>
        <taxon>Streptophyta</taxon>
        <taxon>Embryophyta</taxon>
        <taxon>Tracheophyta</taxon>
        <taxon>Spermatophyta</taxon>
        <taxon>Magnoliopsida</taxon>
        <taxon>Ranunculales</taxon>
        <taxon>Circaeasteraceae</taxon>
        <taxon>Kingdonia</taxon>
    </lineage>
</organism>
<dbReference type="AlphaFoldDB" id="A0A7J7NM59"/>
<reference evidence="2 3" key="1">
    <citation type="journal article" date="2020" name="IScience">
        <title>Genome Sequencing of the Endangered Kingdonia uniflora (Circaeasteraceae, Ranunculales) Reveals Potential Mechanisms of Evolutionary Specialization.</title>
        <authorList>
            <person name="Sun Y."/>
            <person name="Deng T."/>
            <person name="Zhang A."/>
            <person name="Moore M.J."/>
            <person name="Landis J.B."/>
            <person name="Lin N."/>
            <person name="Zhang H."/>
            <person name="Zhang X."/>
            <person name="Huang J."/>
            <person name="Zhang X."/>
            <person name="Sun H."/>
            <person name="Wang H."/>
        </authorList>
    </citation>
    <scope>NUCLEOTIDE SEQUENCE [LARGE SCALE GENOMIC DNA]</scope>
    <source>
        <strain evidence="2">TB1705</strain>
        <tissue evidence="2">Leaf</tissue>
    </source>
</reference>
<dbReference type="EMBL" id="JACGCM010000704">
    <property type="protein sequence ID" value="KAF6168110.1"/>
    <property type="molecule type" value="Genomic_DNA"/>
</dbReference>
<gene>
    <name evidence="2" type="ORF">GIB67_011495</name>
</gene>
<accession>A0A7J7NM59</accession>
<evidence type="ECO:0000313" key="2">
    <source>
        <dbReference type="EMBL" id="KAF6168110.1"/>
    </source>
</evidence>
<feature type="coiled-coil region" evidence="1">
    <location>
        <begin position="441"/>
        <end position="471"/>
    </location>
</feature>
<protein>
    <submittedName>
        <fullName evidence="2">Uncharacterized protein</fullName>
    </submittedName>
</protein>